<feature type="domain" description="CAAX prenyl protease 2/Lysostaphin resistance protein A-like" evidence="2">
    <location>
        <begin position="163"/>
        <end position="249"/>
    </location>
</feature>
<keyword evidence="1" id="KW-0472">Membrane</keyword>
<evidence type="ECO:0000256" key="1">
    <source>
        <dbReference type="SAM" id="Phobius"/>
    </source>
</evidence>
<keyword evidence="4" id="KW-1185">Reference proteome</keyword>
<feature type="transmembrane region" description="Helical" evidence="1">
    <location>
        <begin position="158"/>
        <end position="177"/>
    </location>
</feature>
<dbReference type="Pfam" id="PF02517">
    <property type="entry name" value="Rce1-like"/>
    <property type="match status" value="1"/>
</dbReference>
<keyword evidence="1" id="KW-1133">Transmembrane helix</keyword>
<dbReference type="EMBL" id="JAULBC010000008">
    <property type="protein sequence ID" value="MEX6690118.1"/>
    <property type="molecule type" value="Genomic_DNA"/>
</dbReference>
<accession>A0ABV3ZK02</accession>
<feature type="transmembrane region" description="Helical" evidence="1">
    <location>
        <begin position="198"/>
        <end position="225"/>
    </location>
</feature>
<feature type="transmembrane region" description="Helical" evidence="1">
    <location>
        <begin position="59"/>
        <end position="79"/>
    </location>
</feature>
<dbReference type="RefSeq" id="WP_369331529.1">
    <property type="nucleotide sequence ID" value="NZ_JAULBC010000008.1"/>
</dbReference>
<feature type="transmembrane region" description="Helical" evidence="1">
    <location>
        <begin position="115"/>
        <end position="138"/>
    </location>
</feature>
<comment type="caution">
    <text evidence="3">The sequence shown here is derived from an EMBL/GenBank/DDBJ whole genome shotgun (WGS) entry which is preliminary data.</text>
</comment>
<proteinExistence type="predicted"/>
<dbReference type="InterPro" id="IPR003675">
    <property type="entry name" value="Rce1/LyrA-like_dom"/>
</dbReference>
<dbReference type="Proteomes" id="UP001560573">
    <property type="component" value="Unassembled WGS sequence"/>
</dbReference>
<evidence type="ECO:0000259" key="2">
    <source>
        <dbReference type="Pfam" id="PF02517"/>
    </source>
</evidence>
<gene>
    <name evidence="3" type="ORF">QTN47_21595</name>
</gene>
<keyword evidence="1" id="KW-0812">Transmembrane</keyword>
<evidence type="ECO:0000313" key="3">
    <source>
        <dbReference type="EMBL" id="MEX6690118.1"/>
    </source>
</evidence>
<name>A0ABV3ZK02_9BACT</name>
<reference evidence="3 4" key="1">
    <citation type="submission" date="2023-07" db="EMBL/GenBank/DDBJ databases">
        <authorList>
            <person name="Lian W.-H."/>
        </authorList>
    </citation>
    <scope>NUCLEOTIDE SEQUENCE [LARGE SCALE GENOMIC DNA]</scope>
    <source>
        <strain evidence="3 4">SYSU DXS3180</strain>
    </source>
</reference>
<sequence>MKNLKLFNVEEPLHEIYHCDECKANVKGYQRFCHNCGAYLGNNAEEVSIFNNKNLRFAFLFYLINLCVCIFAKSSGWFFSYDHLFWLEIVLAIIAILFARLNRKTVLPALRFNNFNFFVLLAVIASAALFAFVVNICVHQLNISLFRNDVSYYSAYRAYNYPVLLMIYSIALMPALFEELAFRGVLYGYLGVFLDDRLVVILTGFAFATIHLNFISLVWLIPFGVVLGALRRRYDTIWYGVIFHFIFNLTACLMDLYKHGVI</sequence>
<feature type="transmembrane region" description="Helical" evidence="1">
    <location>
        <begin position="85"/>
        <end position="103"/>
    </location>
</feature>
<protein>
    <submittedName>
        <fullName evidence="3">Type II CAAX endopeptidase family protein</fullName>
    </submittedName>
</protein>
<evidence type="ECO:0000313" key="4">
    <source>
        <dbReference type="Proteomes" id="UP001560573"/>
    </source>
</evidence>
<feature type="transmembrane region" description="Helical" evidence="1">
    <location>
        <begin position="237"/>
        <end position="257"/>
    </location>
</feature>
<organism evidence="3 4">
    <name type="scientific">Danxiaibacter flavus</name>
    <dbReference type="NCBI Taxonomy" id="3049108"/>
    <lineage>
        <taxon>Bacteria</taxon>
        <taxon>Pseudomonadati</taxon>
        <taxon>Bacteroidota</taxon>
        <taxon>Chitinophagia</taxon>
        <taxon>Chitinophagales</taxon>
        <taxon>Chitinophagaceae</taxon>
        <taxon>Danxiaibacter</taxon>
    </lineage>
</organism>